<dbReference type="Proteomes" id="UP000266506">
    <property type="component" value="Unassembled WGS sequence"/>
</dbReference>
<keyword evidence="2" id="KW-1185">Reference proteome</keyword>
<protein>
    <submittedName>
        <fullName evidence="1">Uncharacterized protein DUF1934</fullName>
    </submittedName>
</protein>
<dbReference type="Pfam" id="PF09148">
    <property type="entry name" value="DUF1934"/>
    <property type="match status" value="1"/>
</dbReference>
<dbReference type="EMBL" id="QXEV01000016">
    <property type="protein sequence ID" value="RIA75552.1"/>
    <property type="molecule type" value="Genomic_DNA"/>
</dbReference>
<dbReference type="Gene3D" id="2.40.128.20">
    <property type="match status" value="1"/>
</dbReference>
<proteinExistence type="predicted"/>
<reference evidence="1 2" key="1">
    <citation type="submission" date="2018-08" db="EMBL/GenBank/DDBJ databases">
        <title>Genomic Encyclopedia of Archaeal and Bacterial Type Strains, Phase II (KMG-II): from individual species to whole genera.</title>
        <authorList>
            <person name="Goeker M."/>
        </authorList>
    </citation>
    <scope>NUCLEOTIDE SEQUENCE [LARGE SCALE GENOMIC DNA]</scope>
    <source>
        <strain evidence="1 2">ATCC 27112</strain>
    </source>
</reference>
<name>A0A397RQW5_9MOLU</name>
<dbReference type="InterPro" id="IPR012674">
    <property type="entry name" value="Calycin"/>
</dbReference>
<organism evidence="1 2">
    <name type="scientific">Anaeroplasma bactoclasticum</name>
    <dbReference type="NCBI Taxonomy" id="2088"/>
    <lineage>
        <taxon>Bacteria</taxon>
        <taxon>Bacillati</taxon>
        <taxon>Mycoplasmatota</taxon>
        <taxon>Mollicutes</taxon>
        <taxon>Anaeroplasmatales</taxon>
        <taxon>Anaeroplasmataceae</taxon>
        <taxon>Anaeroplasma</taxon>
    </lineage>
</organism>
<dbReference type="RefSeq" id="WP_119016499.1">
    <property type="nucleotide sequence ID" value="NZ_QXEV01000016.1"/>
</dbReference>
<evidence type="ECO:0000313" key="2">
    <source>
        <dbReference type="Proteomes" id="UP000266506"/>
    </source>
</evidence>
<accession>A0A397RQW5</accession>
<dbReference type="InParanoid" id="A0A397RQW5"/>
<dbReference type="AlphaFoldDB" id="A0A397RQW5"/>
<dbReference type="InterPro" id="IPR015231">
    <property type="entry name" value="DUF1934"/>
</dbReference>
<dbReference type="SUPFAM" id="SSF50814">
    <property type="entry name" value="Lipocalins"/>
    <property type="match status" value="1"/>
</dbReference>
<evidence type="ECO:0000313" key="1">
    <source>
        <dbReference type="EMBL" id="RIA75552.1"/>
    </source>
</evidence>
<sequence length="128" mass="15243">MELLFYSLDKDSNKVFFRANYEKKDNLIIFQDKSMENTMIYLTINRDSLIFERKGNTSMTMILKENINTPFHYESSTGLFFDFEVKTKVLSIKDNKLELEYSLLDLGDEIQNVKLWITLDKENRFSNI</sequence>
<comment type="caution">
    <text evidence="1">The sequence shown here is derived from an EMBL/GenBank/DDBJ whole genome shotgun (WGS) entry which is preliminary data.</text>
</comment>
<gene>
    <name evidence="1" type="ORF">EI71_01371</name>
</gene>